<organism evidence="1 2">
    <name type="scientific">Oleoguttula mirabilis</name>
    <dbReference type="NCBI Taxonomy" id="1507867"/>
    <lineage>
        <taxon>Eukaryota</taxon>
        <taxon>Fungi</taxon>
        <taxon>Dikarya</taxon>
        <taxon>Ascomycota</taxon>
        <taxon>Pezizomycotina</taxon>
        <taxon>Dothideomycetes</taxon>
        <taxon>Dothideomycetidae</taxon>
        <taxon>Mycosphaerellales</taxon>
        <taxon>Teratosphaeriaceae</taxon>
        <taxon>Oleoguttula</taxon>
    </lineage>
</organism>
<protein>
    <recommendedName>
        <fullName evidence="3">SprT-like domain-containing protein</fullName>
    </recommendedName>
</protein>
<reference evidence="1 2" key="1">
    <citation type="submission" date="2021-11" db="EMBL/GenBank/DDBJ databases">
        <title>Black yeast isolated from Biological Soil Crust.</title>
        <authorList>
            <person name="Kurbessoian T."/>
        </authorList>
    </citation>
    <scope>NUCLEOTIDE SEQUENCE [LARGE SCALE GENOMIC DNA]</scope>
    <source>
        <strain evidence="1 2">CCFEE 5522</strain>
    </source>
</reference>
<comment type="caution">
    <text evidence="1">The sequence shown here is derived from an EMBL/GenBank/DDBJ whole genome shotgun (WGS) entry which is preliminary data.</text>
</comment>
<name>A0AAV9JCQ3_9PEZI</name>
<accession>A0AAV9JCQ3</accession>
<dbReference type="AlphaFoldDB" id="A0AAV9JCQ3"/>
<keyword evidence="2" id="KW-1185">Reference proteome</keyword>
<proteinExistence type="predicted"/>
<evidence type="ECO:0000313" key="2">
    <source>
        <dbReference type="Proteomes" id="UP001324427"/>
    </source>
</evidence>
<dbReference type="EMBL" id="JAVFHQ010000037">
    <property type="protein sequence ID" value="KAK4542878.1"/>
    <property type="molecule type" value="Genomic_DNA"/>
</dbReference>
<gene>
    <name evidence="1" type="ORF">LTR36_006067</name>
</gene>
<evidence type="ECO:0008006" key="3">
    <source>
        <dbReference type="Google" id="ProtNLM"/>
    </source>
</evidence>
<evidence type="ECO:0000313" key="1">
    <source>
        <dbReference type="EMBL" id="KAK4542878.1"/>
    </source>
</evidence>
<dbReference type="Proteomes" id="UP001324427">
    <property type="component" value="Unassembled WGS sequence"/>
</dbReference>
<sequence length="208" mass="23256">MHTKAIEAWHAWLALHRDDIDTDRRSVLSHKIWYPVIWIFRDLFFFGHSPPIVLVIREGLVARHGAYGRCTLRSKMGDALIEIDPFAVHPHPSGSRTASLIGTLRHELVHAYLEFYACDGQGARGPSTTKPSSSSCSAKRHLPLDCVDHGLAWQVLAAAHVREYGVAPFENEVQMQLCFPGNWPEALALRQRIIDEATRGFGGLRTAA</sequence>